<gene>
    <name evidence="1" type="ORF">F6X53_29265</name>
</gene>
<organism evidence="1 2">
    <name type="scientific">Methylobacterium soli</name>
    <dbReference type="NCBI Taxonomy" id="553447"/>
    <lineage>
        <taxon>Bacteria</taxon>
        <taxon>Pseudomonadati</taxon>
        <taxon>Pseudomonadota</taxon>
        <taxon>Alphaproteobacteria</taxon>
        <taxon>Hyphomicrobiales</taxon>
        <taxon>Methylobacteriaceae</taxon>
        <taxon>Methylobacterium</taxon>
    </lineage>
</organism>
<accession>A0A6L3ST61</accession>
<protein>
    <submittedName>
        <fullName evidence="1">Uncharacterized protein</fullName>
    </submittedName>
</protein>
<proteinExistence type="predicted"/>
<reference evidence="1 2" key="1">
    <citation type="submission" date="2019-09" db="EMBL/GenBank/DDBJ databases">
        <title>YIM 48816 draft genome.</title>
        <authorList>
            <person name="Jiang L."/>
        </authorList>
    </citation>
    <scope>NUCLEOTIDE SEQUENCE [LARGE SCALE GENOMIC DNA]</scope>
    <source>
        <strain evidence="1 2">YIM 48816</strain>
    </source>
</reference>
<dbReference type="RefSeq" id="WP_151004996.1">
    <property type="nucleotide sequence ID" value="NZ_BPQY01000698.1"/>
</dbReference>
<dbReference type="AlphaFoldDB" id="A0A6L3ST61"/>
<dbReference type="OrthoDB" id="8020123at2"/>
<dbReference type="Proteomes" id="UP000474159">
    <property type="component" value="Unassembled WGS sequence"/>
</dbReference>
<comment type="caution">
    <text evidence="1">The sequence shown here is derived from an EMBL/GenBank/DDBJ whole genome shotgun (WGS) entry which is preliminary data.</text>
</comment>
<evidence type="ECO:0000313" key="2">
    <source>
        <dbReference type="Proteomes" id="UP000474159"/>
    </source>
</evidence>
<dbReference type="EMBL" id="VZZK01000056">
    <property type="protein sequence ID" value="KAB1071108.1"/>
    <property type="molecule type" value="Genomic_DNA"/>
</dbReference>
<sequence length="89" mass="9754">MTYTLRRLAPGSFDILLDGELVGGLVRNVSAAGHVHGWQAELLTKMLVTFPKPFIQPEHVFQTRAAALTWLGIPICARGSSRQQNVAKV</sequence>
<keyword evidence="2" id="KW-1185">Reference proteome</keyword>
<evidence type="ECO:0000313" key="1">
    <source>
        <dbReference type="EMBL" id="KAB1071108.1"/>
    </source>
</evidence>
<name>A0A6L3ST61_9HYPH</name>